<feature type="domain" description="HTH merR-type" evidence="5">
    <location>
        <begin position="5"/>
        <end position="74"/>
    </location>
</feature>
<proteinExistence type="predicted"/>
<keyword evidence="3" id="KW-0238">DNA-binding</keyword>
<sequence length="297" mass="34796">MVKQKFSIKDLENLSGIKAHTIRIWEKRYGALEPDRTDTNIRLYDITNLQKLLNISFLNDNGYKISRISKMSDEDVIKLVNRISASKSDENRAIAKFKISMINFDEILFESTYQKLLSEKGFRDIFKDVFIPLLEEIGLLWQTKTINPCHEHFITNLIKQKLSIEIEKAQNPNNYDDSKLFVLYLPPNEIHDLGLNYFHYEVLLENYRVINLGSSLPVCDLENILNLHETIIFATYFTVQPEDIPSYIKEFEEVICKESIKELWVMGRKHQGIDKSGFKNNIKFFDTVSQAILQLQY</sequence>
<dbReference type="SMART" id="SM00422">
    <property type="entry name" value="HTH_MERR"/>
    <property type="match status" value="1"/>
</dbReference>
<dbReference type="SUPFAM" id="SSF46955">
    <property type="entry name" value="Putative DNA-binding domain"/>
    <property type="match status" value="1"/>
</dbReference>
<dbReference type="GO" id="GO:0031419">
    <property type="term" value="F:cobalamin binding"/>
    <property type="evidence" value="ECO:0007669"/>
    <property type="project" value="InterPro"/>
</dbReference>
<dbReference type="CDD" id="cd01104">
    <property type="entry name" value="HTH_MlrA-CarA"/>
    <property type="match status" value="1"/>
</dbReference>
<dbReference type="PANTHER" id="PTHR30204:SF69">
    <property type="entry name" value="MERR-FAMILY TRANSCRIPTIONAL REGULATOR"/>
    <property type="match status" value="1"/>
</dbReference>
<dbReference type="HOGENOM" id="CLU_045945_3_0_10"/>
<dbReference type="GeneID" id="89451983"/>
<evidence type="ECO:0000313" key="6">
    <source>
        <dbReference type="EMBL" id="EAP87271.1"/>
    </source>
</evidence>
<dbReference type="STRING" id="216432.CA2559_00910"/>
<dbReference type="GO" id="GO:0003700">
    <property type="term" value="F:DNA-binding transcription factor activity"/>
    <property type="evidence" value="ECO:0007669"/>
    <property type="project" value="InterPro"/>
</dbReference>
<dbReference type="OrthoDB" id="9800334at2"/>
<dbReference type="Gene3D" id="1.10.1660.10">
    <property type="match status" value="1"/>
</dbReference>
<dbReference type="SUPFAM" id="SSF52242">
    <property type="entry name" value="Cobalamin (vitamin B12)-binding domain"/>
    <property type="match status" value="1"/>
</dbReference>
<evidence type="ECO:0000256" key="3">
    <source>
        <dbReference type="ARBA" id="ARBA00023125"/>
    </source>
</evidence>
<dbReference type="Gene3D" id="1.10.1240.10">
    <property type="entry name" value="Methionine synthase domain"/>
    <property type="match status" value="1"/>
</dbReference>
<reference evidence="6 7" key="1">
    <citation type="journal article" date="2010" name="J. Bacteriol.">
        <title>The complete genome sequence of Croceibacter atlanticus HTCC2559T.</title>
        <authorList>
            <person name="Oh H.M."/>
            <person name="Kang I."/>
            <person name="Ferriera S."/>
            <person name="Giovannoni S.J."/>
            <person name="Cho J.C."/>
        </authorList>
    </citation>
    <scope>NUCLEOTIDE SEQUENCE [LARGE SCALE GENOMIC DNA]</scope>
    <source>
        <strain evidence="7">ATCC BAA-628 / HTCC2559 / KCTC 12090</strain>
    </source>
</reference>
<dbReference type="InterPro" id="IPR036594">
    <property type="entry name" value="Meth_synthase_dom"/>
</dbReference>
<organism evidence="6 7">
    <name type="scientific">Croceibacter atlanticus (strain ATCC BAA-628 / JCM 21780 / CIP 108009 / IAM 15332 / KCTC 12090 / HTCC2559)</name>
    <dbReference type="NCBI Taxonomy" id="216432"/>
    <lineage>
        <taxon>Bacteria</taxon>
        <taxon>Pseudomonadati</taxon>
        <taxon>Bacteroidota</taxon>
        <taxon>Flavobacteriia</taxon>
        <taxon>Flavobacteriales</taxon>
        <taxon>Flavobacteriaceae</taxon>
        <taxon>Croceibacter</taxon>
    </lineage>
</organism>
<dbReference type="RefSeq" id="WP_013185951.1">
    <property type="nucleotide sequence ID" value="NC_014230.1"/>
</dbReference>
<accession>A3U4V4</accession>
<dbReference type="PANTHER" id="PTHR30204">
    <property type="entry name" value="REDOX-CYCLING DRUG-SENSING TRANSCRIPTIONAL ACTIVATOR SOXR"/>
    <property type="match status" value="1"/>
</dbReference>
<dbReference type="Gene3D" id="3.40.50.280">
    <property type="entry name" value="Cobalamin-binding domain"/>
    <property type="match status" value="1"/>
</dbReference>
<keyword evidence="4" id="KW-0804">Transcription</keyword>
<keyword evidence="1" id="KW-0678">Repressor</keyword>
<keyword evidence="2" id="KW-0805">Transcription regulation</keyword>
<evidence type="ECO:0000259" key="5">
    <source>
        <dbReference type="PROSITE" id="PS50937"/>
    </source>
</evidence>
<evidence type="ECO:0000256" key="1">
    <source>
        <dbReference type="ARBA" id="ARBA00022491"/>
    </source>
</evidence>
<dbReference type="InterPro" id="IPR009061">
    <property type="entry name" value="DNA-bd_dom_put_sf"/>
</dbReference>
<dbReference type="AlphaFoldDB" id="A3U4V4"/>
<dbReference type="InterPro" id="IPR000551">
    <property type="entry name" value="MerR-type_HTH_dom"/>
</dbReference>
<keyword evidence="7" id="KW-1185">Reference proteome</keyword>
<dbReference type="Pfam" id="PF02607">
    <property type="entry name" value="B12-binding_2"/>
    <property type="match status" value="1"/>
</dbReference>
<dbReference type="Pfam" id="PF13411">
    <property type="entry name" value="MerR_1"/>
    <property type="match status" value="1"/>
</dbReference>
<protein>
    <submittedName>
        <fullName evidence="6">Transcriptional regulator, MerR family protein</fullName>
    </submittedName>
</protein>
<evidence type="ECO:0000256" key="2">
    <source>
        <dbReference type="ARBA" id="ARBA00023015"/>
    </source>
</evidence>
<dbReference type="EMBL" id="CP002046">
    <property type="protein sequence ID" value="EAP87271.1"/>
    <property type="molecule type" value="Genomic_DNA"/>
</dbReference>
<evidence type="ECO:0000256" key="4">
    <source>
        <dbReference type="ARBA" id="ARBA00023163"/>
    </source>
</evidence>
<dbReference type="eggNOG" id="COG5012">
    <property type="taxonomic scope" value="Bacteria"/>
</dbReference>
<dbReference type="Proteomes" id="UP000002297">
    <property type="component" value="Chromosome"/>
</dbReference>
<dbReference type="PROSITE" id="PS50937">
    <property type="entry name" value="HTH_MERR_2"/>
    <property type="match status" value="1"/>
</dbReference>
<dbReference type="InterPro" id="IPR036724">
    <property type="entry name" value="Cobalamin-bd_sf"/>
</dbReference>
<dbReference type="KEGG" id="cat:CA2559_00910"/>
<dbReference type="InterPro" id="IPR003759">
    <property type="entry name" value="Cbl-bd_cap"/>
</dbReference>
<gene>
    <name evidence="6" type="ordered locus">CA2559_00910</name>
</gene>
<name>A3U4V4_CROAH</name>
<dbReference type="GO" id="GO:0046872">
    <property type="term" value="F:metal ion binding"/>
    <property type="evidence" value="ECO:0007669"/>
    <property type="project" value="InterPro"/>
</dbReference>
<evidence type="ECO:0000313" key="7">
    <source>
        <dbReference type="Proteomes" id="UP000002297"/>
    </source>
</evidence>
<dbReference type="GO" id="GO:0003677">
    <property type="term" value="F:DNA binding"/>
    <property type="evidence" value="ECO:0007669"/>
    <property type="project" value="UniProtKB-KW"/>
</dbReference>
<dbReference type="InterPro" id="IPR047057">
    <property type="entry name" value="MerR_fam"/>
</dbReference>
<dbReference type="eggNOG" id="COG0789">
    <property type="taxonomic scope" value="Bacteria"/>
</dbReference>